<feature type="region of interest" description="Disordered" evidence="1">
    <location>
        <begin position="62"/>
        <end position="101"/>
    </location>
</feature>
<evidence type="ECO:0000256" key="1">
    <source>
        <dbReference type="SAM" id="MobiDB-lite"/>
    </source>
</evidence>
<comment type="caution">
    <text evidence="2">The sequence shown here is derived from an EMBL/GenBank/DDBJ whole genome shotgun (WGS) entry which is preliminary data.</text>
</comment>
<protein>
    <submittedName>
        <fullName evidence="2">Uncharacterized protein</fullName>
    </submittedName>
</protein>
<dbReference type="EMBL" id="BMVU01000025">
    <property type="protein sequence ID" value="GGX87756.1"/>
    <property type="molecule type" value="Genomic_DNA"/>
</dbReference>
<evidence type="ECO:0000313" key="3">
    <source>
        <dbReference type="Proteomes" id="UP000619244"/>
    </source>
</evidence>
<organism evidence="2 3">
    <name type="scientific">Streptomyces minutiscleroticus</name>
    <dbReference type="NCBI Taxonomy" id="68238"/>
    <lineage>
        <taxon>Bacteria</taxon>
        <taxon>Bacillati</taxon>
        <taxon>Actinomycetota</taxon>
        <taxon>Actinomycetes</taxon>
        <taxon>Kitasatosporales</taxon>
        <taxon>Streptomycetaceae</taxon>
        <taxon>Streptomyces</taxon>
    </lineage>
</organism>
<keyword evidence="3" id="KW-1185">Reference proteome</keyword>
<dbReference type="AlphaFoldDB" id="A0A918NQB0"/>
<gene>
    <name evidence="2" type="ORF">GCM10010358_47250</name>
</gene>
<reference evidence="2" key="1">
    <citation type="journal article" date="2014" name="Int. J. Syst. Evol. Microbiol.">
        <title>Complete genome sequence of Corynebacterium casei LMG S-19264T (=DSM 44701T), isolated from a smear-ripened cheese.</title>
        <authorList>
            <consortium name="US DOE Joint Genome Institute (JGI-PGF)"/>
            <person name="Walter F."/>
            <person name="Albersmeier A."/>
            <person name="Kalinowski J."/>
            <person name="Ruckert C."/>
        </authorList>
    </citation>
    <scope>NUCLEOTIDE SEQUENCE</scope>
    <source>
        <strain evidence="2">JCM 4790</strain>
    </source>
</reference>
<accession>A0A918NQB0</accession>
<reference evidence="2" key="2">
    <citation type="submission" date="2020-09" db="EMBL/GenBank/DDBJ databases">
        <authorList>
            <person name="Sun Q."/>
            <person name="Ohkuma M."/>
        </authorList>
    </citation>
    <scope>NUCLEOTIDE SEQUENCE</scope>
    <source>
        <strain evidence="2">JCM 4790</strain>
    </source>
</reference>
<sequence>MVDVADGADVDVRLGALELRLGHCEPSCSRGWRRACAPDGRAPARYGRTALLYSVLPFAPPVHGGAERGATPRHRRTGASGTGALRSTARPDKGIDGQMLG</sequence>
<evidence type="ECO:0000313" key="2">
    <source>
        <dbReference type="EMBL" id="GGX87756.1"/>
    </source>
</evidence>
<proteinExistence type="predicted"/>
<dbReference type="Proteomes" id="UP000619244">
    <property type="component" value="Unassembled WGS sequence"/>
</dbReference>
<name>A0A918NQB0_9ACTN</name>